<dbReference type="Pfam" id="PF04234">
    <property type="entry name" value="CopC"/>
    <property type="match status" value="1"/>
</dbReference>
<gene>
    <name evidence="8" type="ORF">D5366_02295</name>
</gene>
<evidence type="ECO:0000256" key="4">
    <source>
        <dbReference type="ARBA" id="ARBA00022764"/>
    </source>
</evidence>
<keyword evidence="5" id="KW-0186">Copper</keyword>
<dbReference type="Gene3D" id="2.60.40.1220">
    <property type="match status" value="1"/>
</dbReference>
<dbReference type="GO" id="GO:0046688">
    <property type="term" value="P:response to copper ion"/>
    <property type="evidence" value="ECO:0007669"/>
    <property type="project" value="InterPro"/>
</dbReference>
<feature type="signal peptide" evidence="6">
    <location>
        <begin position="1"/>
        <end position="25"/>
    </location>
</feature>
<evidence type="ECO:0000259" key="7">
    <source>
        <dbReference type="Pfam" id="PF04234"/>
    </source>
</evidence>
<feature type="domain" description="CopC" evidence="7">
    <location>
        <begin position="24"/>
        <end position="125"/>
    </location>
</feature>
<evidence type="ECO:0000313" key="9">
    <source>
        <dbReference type="Proteomes" id="UP000317214"/>
    </source>
</evidence>
<dbReference type="KEGG" id="ntn:D5366_02295"/>
<proteinExistence type="inferred from homology"/>
<keyword evidence="3 6" id="KW-0732">Signal</keyword>
<dbReference type="OrthoDB" id="9796814at2"/>
<dbReference type="InterPro" id="IPR014756">
    <property type="entry name" value="Ig_E-set"/>
</dbReference>
<sequence>MRTKIAILAASFVALSAAPSVQAHAKLLTETPAINASGTAPAQITLNFSEKLVPAFSRVMLKMVSMPGMDMPTPQDVTVKSSVSADGKSLVAVPAEALDAGKYVVEYRAVSVDTHTVKGTYMFTVQ</sequence>
<dbReference type="AlphaFoldDB" id="A0A4Y6V6P5"/>
<keyword evidence="9" id="KW-1185">Reference proteome</keyword>
<evidence type="ECO:0000256" key="3">
    <source>
        <dbReference type="ARBA" id="ARBA00022729"/>
    </source>
</evidence>
<evidence type="ECO:0000256" key="6">
    <source>
        <dbReference type="SAM" id="SignalP"/>
    </source>
</evidence>
<protein>
    <submittedName>
        <fullName evidence="8">Copper resistance protein CopC</fullName>
    </submittedName>
</protein>
<name>A0A4Y6V6P5_9PROT</name>
<dbReference type="InterPro" id="IPR007348">
    <property type="entry name" value="CopC_dom"/>
</dbReference>
<dbReference type="InterPro" id="IPR047685">
    <property type="entry name" value="CopC-like"/>
</dbReference>
<keyword evidence="4" id="KW-0574">Periplasm</keyword>
<evidence type="ECO:0000256" key="2">
    <source>
        <dbReference type="ARBA" id="ARBA00010509"/>
    </source>
</evidence>
<dbReference type="GO" id="GO:0042597">
    <property type="term" value="C:periplasmic space"/>
    <property type="evidence" value="ECO:0007669"/>
    <property type="project" value="UniProtKB-SubCell"/>
</dbReference>
<evidence type="ECO:0000256" key="1">
    <source>
        <dbReference type="ARBA" id="ARBA00004418"/>
    </source>
</evidence>
<evidence type="ECO:0000256" key="5">
    <source>
        <dbReference type="ARBA" id="ARBA00023008"/>
    </source>
</evidence>
<dbReference type="NCBIfam" id="NF033814">
    <property type="entry name" value="copper_CopC"/>
    <property type="match status" value="1"/>
</dbReference>
<comment type="similarity">
    <text evidence="2">Belongs to the CopC family.</text>
</comment>
<organism evidence="8 9">
    <name type="scientific">Neokomagataea tanensis</name>
    <dbReference type="NCBI Taxonomy" id="661191"/>
    <lineage>
        <taxon>Bacteria</taxon>
        <taxon>Pseudomonadati</taxon>
        <taxon>Pseudomonadota</taxon>
        <taxon>Alphaproteobacteria</taxon>
        <taxon>Acetobacterales</taxon>
        <taxon>Acetobacteraceae</taxon>
        <taxon>Neokomagataea</taxon>
    </lineage>
</organism>
<dbReference type="Proteomes" id="UP000317214">
    <property type="component" value="Chromosome"/>
</dbReference>
<dbReference type="SUPFAM" id="SSF81296">
    <property type="entry name" value="E set domains"/>
    <property type="match status" value="1"/>
</dbReference>
<dbReference type="GO" id="GO:0005507">
    <property type="term" value="F:copper ion binding"/>
    <property type="evidence" value="ECO:0007669"/>
    <property type="project" value="InterPro"/>
</dbReference>
<comment type="subcellular location">
    <subcellularLocation>
        <location evidence="1">Periplasm</location>
    </subcellularLocation>
</comment>
<reference evidence="8 9" key="1">
    <citation type="submission" date="2018-09" db="EMBL/GenBank/DDBJ databases">
        <title>The complete genome sequence of Neokomagataea tanensis NBRC 106556(T).</title>
        <authorList>
            <person name="Chua K.-O."/>
            <person name="See-Too W.-S."/>
            <person name="Hong K.-W."/>
            <person name="Yin W.-F."/>
            <person name="Chan K.-G."/>
        </authorList>
    </citation>
    <scope>NUCLEOTIDE SEQUENCE [LARGE SCALE GENOMIC DNA]</scope>
    <source>
        <strain evidence="9">AH13 \ NBRC 106556</strain>
    </source>
</reference>
<evidence type="ECO:0000313" key="8">
    <source>
        <dbReference type="EMBL" id="QDH24281.1"/>
    </source>
</evidence>
<dbReference type="EMBL" id="CP032485">
    <property type="protein sequence ID" value="QDH24281.1"/>
    <property type="molecule type" value="Genomic_DNA"/>
</dbReference>
<dbReference type="RefSeq" id="WP_141492117.1">
    <property type="nucleotide sequence ID" value="NZ_CP032485.1"/>
</dbReference>
<accession>A0A4Y6V6P5</accession>
<feature type="chain" id="PRO_5021258484" evidence="6">
    <location>
        <begin position="26"/>
        <end position="126"/>
    </location>
</feature>
<dbReference type="InterPro" id="IPR014755">
    <property type="entry name" value="Cu-Rt/internalin_Ig-like"/>
</dbReference>